<protein>
    <recommendedName>
        <fullName evidence="1">Glutamate synthase central-N domain-containing protein</fullName>
    </recommendedName>
</protein>
<evidence type="ECO:0000313" key="3">
    <source>
        <dbReference type="Proteomes" id="UP000045706"/>
    </source>
</evidence>
<feature type="non-terminal residue" evidence="2">
    <location>
        <position position="62"/>
    </location>
</feature>
<dbReference type="Pfam" id="PF04898">
    <property type="entry name" value="Glu_syn_central"/>
    <property type="match status" value="1"/>
</dbReference>
<name>A0A0G4NRJ3_VERLO</name>
<proteinExistence type="predicted"/>
<reference evidence="3" key="1">
    <citation type="submission" date="2015-05" db="EMBL/GenBank/DDBJ databases">
        <authorList>
            <person name="Fogelqvist Johan"/>
        </authorList>
    </citation>
    <scope>NUCLEOTIDE SEQUENCE [LARGE SCALE GENOMIC DNA]</scope>
</reference>
<accession>A0A0G4NRJ3</accession>
<dbReference type="InterPro" id="IPR013785">
    <property type="entry name" value="Aldolase_TIM"/>
</dbReference>
<dbReference type="AlphaFoldDB" id="A0A0G4NRJ3"/>
<gene>
    <name evidence="2" type="ORF">BN1723_020735</name>
</gene>
<dbReference type="Proteomes" id="UP000045706">
    <property type="component" value="Unassembled WGS sequence"/>
</dbReference>
<evidence type="ECO:0000259" key="1">
    <source>
        <dbReference type="Pfam" id="PF04898"/>
    </source>
</evidence>
<dbReference type="InterPro" id="IPR006982">
    <property type="entry name" value="Glu_synth_centr_N"/>
</dbReference>
<dbReference type="Gene3D" id="3.20.20.70">
    <property type="entry name" value="Aldolase class I"/>
    <property type="match status" value="1"/>
</dbReference>
<organism evidence="2 3">
    <name type="scientific">Verticillium longisporum</name>
    <name type="common">Verticillium dahliae var. longisporum</name>
    <dbReference type="NCBI Taxonomy" id="100787"/>
    <lineage>
        <taxon>Eukaryota</taxon>
        <taxon>Fungi</taxon>
        <taxon>Dikarya</taxon>
        <taxon>Ascomycota</taxon>
        <taxon>Pezizomycotina</taxon>
        <taxon>Sordariomycetes</taxon>
        <taxon>Hypocreomycetidae</taxon>
        <taxon>Glomerellales</taxon>
        <taxon>Plectosphaerellaceae</taxon>
        <taxon>Verticillium</taxon>
    </lineage>
</organism>
<sequence length="62" mass="7115">MVHHHLVSNKWRAHAAIVLETAEAREVHHMCVLLGYGADAINPYLAMECILKLNREKLIKKK</sequence>
<dbReference type="SUPFAM" id="SSF51395">
    <property type="entry name" value="FMN-linked oxidoreductases"/>
    <property type="match status" value="1"/>
</dbReference>
<dbReference type="EMBL" id="CVQI01038274">
    <property type="protein sequence ID" value="CRK49107.1"/>
    <property type="molecule type" value="Genomic_DNA"/>
</dbReference>
<evidence type="ECO:0000313" key="2">
    <source>
        <dbReference type="EMBL" id="CRK49107.1"/>
    </source>
</evidence>
<feature type="domain" description="Glutamate synthase central-N" evidence="1">
    <location>
        <begin position="2"/>
        <end position="59"/>
    </location>
</feature>
<dbReference type="GO" id="GO:0015930">
    <property type="term" value="F:glutamate synthase activity"/>
    <property type="evidence" value="ECO:0007669"/>
    <property type="project" value="InterPro"/>
</dbReference>